<protein>
    <submittedName>
        <fullName evidence="2">Uncharacterized protein</fullName>
    </submittedName>
</protein>
<keyword evidence="1" id="KW-0732">Signal</keyword>
<keyword evidence="3" id="KW-1185">Reference proteome</keyword>
<feature type="signal peptide" evidence="1">
    <location>
        <begin position="1"/>
        <end position="20"/>
    </location>
</feature>
<name>A0A1W1UT02_9DEIO</name>
<gene>
    <name evidence="2" type="ORF">SAMN00790413_05021</name>
</gene>
<evidence type="ECO:0000313" key="2">
    <source>
        <dbReference type="EMBL" id="SMB84176.1"/>
    </source>
</evidence>
<evidence type="ECO:0000313" key="3">
    <source>
        <dbReference type="Proteomes" id="UP000192582"/>
    </source>
</evidence>
<reference evidence="2 3" key="1">
    <citation type="submission" date="2017-04" db="EMBL/GenBank/DDBJ databases">
        <authorList>
            <person name="Afonso C.L."/>
            <person name="Miller P.J."/>
            <person name="Scott M.A."/>
            <person name="Spackman E."/>
            <person name="Goraichik I."/>
            <person name="Dimitrov K.M."/>
            <person name="Suarez D.L."/>
            <person name="Swayne D.E."/>
        </authorList>
    </citation>
    <scope>NUCLEOTIDE SEQUENCE [LARGE SCALE GENOMIC DNA]</scope>
    <source>
        <strain evidence="2 3">KR-140</strain>
    </source>
</reference>
<dbReference type="RefSeq" id="WP_084046709.1">
    <property type="nucleotide sequence ID" value="NZ_FWWU01000007.1"/>
</dbReference>
<dbReference type="AlphaFoldDB" id="A0A1W1UT02"/>
<sequence>MTRYSIAAGLLMTVLAPASAVRAPSEQNDLNFKMFITSTEQRYKTMNDPDSRVVKIVRGCDPDGSNSVYTCIYGVVVENTQPGKKTTTIDLYEDNSGVRICWITLPRQSFSTQYSIVFKGENWSVYTKTRGKTIDLHDKIECPKD</sequence>
<evidence type="ECO:0000256" key="1">
    <source>
        <dbReference type="SAM" id="SignalP"/>
    </source>
</evidence>
<dbReference type="Proteomes" id="UP000192582">
    <property type="component" value="Unassembled WGS sequence"/>
</dbReference>
<proteinExistence type="predicted"/>
<accession>A0A1W1UT02</accession>
<organism evidence="2 3">
    <name type="scientific">Deinococcus hopiensis KR-140</name>
    <dbReference type="NCBI Taxonomy" id="695939"/>
    <lineage>
        <taxon>Bacteria</taxon>
        <taxon>Thermotogati</taxon>
        <taxon>Deinococcota</taxon>
        <taxon>Deinococci</taxon>
        <taxon>Deinococcales</taxon>
        <taxon>Deinococcaceae</taxon>
        <taxon>Deinococcus</taxon>
    </lineage>
</organism>
<feature type="chain" id="PRO_5013320489" evidence="1">
    <location>
        <begin position="21"/>
        <end position="145"/>
    </location>
</feature>
<dbReference type="EMBL" id="FWWU01000007">
    <property type="protein sequence ID" value="SMB84176.1"/>
    <property type="molecule type" value="Genomic_DNA"/>
</dbReference>